<dbReference type="PANTHER" id="PTHR23152">
    <property type="entry name" value="2-OXOGLUTARATE DEHYDROGENASE"/>
    <property type="match status" value="1"/>
</dbReference>
<dbReference type="SMART" id="SM00861">
    <property type="entry name" value="Transket_pyr"/>
    <property type="match status" value="1"/>
</dbReference>
<evidence type="ECO:0000313" key="8">
    <source>
        <dbReference type="EMBL" id="CAI9084486.1"/>
    </source>
</evidence>
<gene>
    <name evidence="8" type="primary">sucA</name>
    <name evidence="8" type="ORF">MFUM_0076</name>
</gene>
<keyword evidence="5 8" id="KW-0560">Oxidoreductase</keyword>
<dbReference type="Gene3D" id="3.40.50.970">
    <property type="match status" value="1"/>
</dbReference>
<dbReference type="RefSeq" id="WP_009062066.1">
    <property type="nucleotide sequence ID" value="NZ_JAHXRZ010000011.1"/>
</dbReference>
<dbReference type="InterPro" id="IPR005475">
    <property type="entry name" value="Transketolase-like_Pyr-bd"/>
</dbReference>
<dbReference type="NCBIfam" id="NF008907">
    <property type="entry name" value="PRK12270.1"/>
    <property type="match status" value="1"/>
</dbReference>
<dbReference type="Pfam" id="PF16078">
    <property type="entry name" value="2-oxogl_dehyd_N"/>
    <property type="match status" value="1"/>
</dbReference>
<dbReference type="Proteomes" id="UP001161497">
    <property type="component" value="Chromosome"/>
</dbReference>
<dbReference type="InterPro" id="IPR011603">
    <property type="entry name" value="2oxoglutarate_DH_E1"/>
</dbReference>
<comment type="function">
    <text evidence="2">E1 component of the 2-oxoglutarate dehydrogenase (OGDH) complex which catalyzes the decarboxylation of 2-oxoglutarate, the first step in the conversion of 2-oxoglutarate to succinyl-CoA and CO(2).</text>
</comment>
<dbReference type="EMBL" id="OX458932">
    <property type="protein sequence ID" value="CAI9084486.1"/>
    <property type="molecule type" value="Genomic_DNA"/>
</dbReference>
<accession>A0ABM9IA33</accession>
<dbReference type="InterPro" id="IPR001017">
    <property type="entry name" value="DH_E1"/>
</dbReference>
<comment type="similarity">
    <text evidence="3">Belongs to the alpha-ketoglutarate dehydrogenase family.</text>
</comment>
<dbReference type="Pfam" id="PF02779">
    <property type="entry name" value="Transket_pyr"/>
    <property type="match status" value="1"/>
</dbReference>
<dbReference type="SUPFAM" id="SSF52518">
    <property type="entry name" value="Thiamin diphosphate-binding fold (THDP-binding)"/>
    <property type="match status" value="2"/>
</dbReference>
<dbReference type="Gene3D" id="1.10.287.1150">
    <property type="entry name" value="TPP helical domain"/>
    <property type="match status" value="1"/>
</dbReference>
<dbReference type="NCBIfam" id="NF006914">
    <property type="entry name" value="PRK09404.1"/>
    <property type="match status" value="1"/>
</dbReference>
<keyword evidence="9" id="KW-1185">Reference proteome</keyword>
<dbReference type="InterPro" id="IPR042179">
    <property type="entry name" value="KGD_C_sf"/>
</dbReference>
<evidence type="ECO:0000256" key="5">
    <source>
        <dbReference type="ARBA" id="ARBA00023002"/>
    </source>
</evidence>
<dbReference type="Gene3D" id="3.40.50.12470">
    <property type="match status" value="1"/>
</dbReference>
<proteinExistence type="inferred from homology"/>
<evidence type="ECO:0000256" key="2">
    <source>
        <dbReference type="ARBA" id="ARBA00003906"/>
    </source>
</evidence>
<dbReference type="Pfam" id="PF00676">
    <property type="entry name" value="E1_dh"/>
    <property type="match status" value="1"/>
</dbReference>
<dbReference type="NCBIfam" id="TIGR00239">
    <property type="entry name" value="2oxo_dh_E1"/>
    <property type="match status" value="1"/>
</dbReference>
<evidence type="ECO:0000259" key="7">
    <source>
        <dbReference type="SMART" id="SM00861"/>
    </source>
</evidence>
<dbReference type="GO" id="GO:0004591">
    <property type="term" value="F:oxoglutarate dehydrogenase (succinyl-transferring) activity"/>
    <property type="evidence" value="ECO:0007669"/>
    <property type="project" value="UniProtKB-EC"/>
</dbReference>
<evidence type="ECO:0000313" key="9">
    <source>
        <dbReference type="Proteomes" id="UP001161497"/>
    </source>
</evidence>
<dbReference type="PIRSF" id="PIRSF000157">
    <property type="entry name" value="Oxoglu_dh_E1"/>
    <property type="match status" value="1"/>
</dbReference>
<dbReference type="InterPro" id="IPR031717">
    <property type="entry name" value="ODO-1/KGD_C"/>
</dbReference>
<evidence type="ECO:0000256" key="3">
    <source>
        <dbReference type="ARBA" id="ARBA00006936"/>
    </source>
</evidence>
<dbReference type="InterPro" id="IPR029061">
    <property type="entry name" value="THDP-binding"/>
</dbReference>
<name>A0ABM9IA33_9BACT</name>
<organism evidence="8 9">
    <name type="scientific">Candidatus Methylacidiphilum fumarolicum</name>
    <dbReference type="NCBI Taxonomy" id="591154"/>
    <lineage>
        <taxon>Bacteria</taxon>
        <taxon>Pseudomonadati</taxon>
        <taxon>Verrucomicrobiota</taxon>
        <taxon>Methylacidiphilae</taxon>
        <taxon>Methylacidiphilales</taxon>
        <taxon>Methylacidiphilaceae</taxon>
        <taxon>Methylacidiphilum (ex Ratnadevi et al. 2023)</taxon>
    </lineage>
</organism>
<evidence type="ECO:0000256" key="4">
    <source>
        <dbReference type="ARBA" id="ARBA00012280"/>
    </source>
</evidence>
<dbReference type="EC" id="1.2.4.2" evidence="4"/>
<dbReference type="CDD" id="cd02016">
    <property type="entry name" value="TPP_E1_OGDC_like"/>
    <property type="match status" value="1"/>
</dbReference>
<sequence length="922" mass="104607">MRQKPSLSASSMVMSNRKSIGIENLALLEEYYQRWKKDPASVSADWSAFFEGFEFGYESLKNGQLGKKVERRAIADDLKKQRAVYELIHAYRTLGHYIANLDPLGFNQYEYDELKLERFGLNQKDLESYFDSGDLAGGGRKTLREILEILKKSYCSTLAVEFMHMDSFVQRKWISQRIEGKSFYAGFSKEHKKQILYDLLKAELFEAFLHTRYVGQKRFSLEGSCTLIPMMDALIEACPAHGIDRLVVGMAHRGRLNFVANVLQQDYKVIFDEFSENYIPEGVLGNGDVRYHLGFEAALKTKSGSIVTVGLTPNPSHLEAVNPVVEGKARAWERRLKDTEQRKKVLPLLIHGDASFMGQGVVQETLNLSRLEGYTTGGTLHIIVNNQIGFTTVPQDGRSTHHCTAVALMLGVPIFHVNSDDPLAAVFAVLLALEYRQVFGQDVVVDLVGYRKYGHNEGDEPSFTQPLLYKAIAQHPNISDVFLDQLIKSGEMTREEANEYRKIFVAELNQKMEESKEWIKQENPPTLRPRLACPRIFDPVKTAVPLEEFLYVGHALVREPPDFNLNPKIRKILEERKAMVEGKQPILLAFAETMAFGTLLYEGIPVRLSGQDSRRGTFSQRHAVLYDTKVSKKYVPLANIHPNQAIFCIYNSPLSEYAVLGFDYGYSLDYPEALIIWEAQYGDFANGAQVIIDLYLVSSESKWGVTSNIVLLLPHGYEGQGPEHSSARVERFLQACAEDNIVVANCTTPANYFHILRRQVLRGFSKPLILFTHKSLLRNPQCASSIPEFVQGAFEEVLADPQVNQPSSKVILCTGKVYYDLIDYRSRIGRMDIPIVRIEQLYPLHEKKLKEIVLRYQPQSLVWCQEEPKNMGAWSYMFPKLNDMFSLPVLYAGREASASTATGSMAYHRLEQQKLLSDAFGR</sequence>
<comment type="cofactor">
    <cofactor evidence="1">
        <name>thiamine diphosphate</name>
        <dbReference type="ChEBI" id="CHEBI:58937"/>
    </cofactor>
</comment>
<dbReference type="Pfam" id="PF16870">
    <property type="entry name" value="OxoGdeHyase_C"/>
    <property type="match status" value="1"/>
</dbReference>
<evidence type="ECO:0000256" key="6">
    <source>
        <dbReference type="ARBA" id="ARBA00023052"/>
    </source>
</evidence>
<protein>
    <recommendedName>
        <fullName evidence="4">oxoglutarate dehydrogenase (succinyl-transferring)</fullName>
        <ecNumber evidence="4">1.2.4.2</ecNumber>
    </recommendedName>
</protein>
<evidence type="ECO:0000256" key="1">
    <source>
        <dbReference type="ARBA" id="ARBA00001964"/>
    </source>
</evidence>
<keyword evidence="6" id="KW-0786">Thiamine pyrophosphate</keyword>
<dbReference type="PANTHER" id="PTHR23152:SF4">
    <property type="entry name" value="2-OXOADIPATE DEHYDROGENASE COMPLEX COMPONENT E1"/>
    <property type="match status" value="1"/>
</dbReference>
<feature type="domain" description="Transketolase-like pyrimidine-binding" evidence="7">
    <location>
        <begin position="586"/>
        <end position="779"/>
    </location>
</feature>
<dbReference type="Gene3D" id="3.40.50.11610">
    <property type="entry name" value="Multifunctional 2-oxoglutarate metabolism enzyme, C-terminal domain"/>
    <property type="match status" value="1"/>
</dbReference>
<dbReference type="InterPro" id="IPR032106">
    <property type="entry name" value="2-oxogl_dehyd_N"/>
</dbReference>
<reference evidence="8" key="1">
    <citation type="submission" date="2023-03" db="EMBL/GenBank/DDBJ databases">
        <authorList>
            <person name="Cremers G."/>
            <person name="Picone N."/>
        </authorList>
    </citation>
    <scope>NUCLEOTIDE SEQUENCE</scope>
    <source>
        <strain evidence="8">Sample_alias</strain>
    </source>
</reference>